<evidence type="ECO:0000313" key="3">
    <source>
        <dbReference type="EMBL" id="RKP30479.1"/>
    </source>
</evidence>
<feature type="compositionally biased region" description="Basic and acidic residues" evidence="1">
    <location>
        <begin position="1"/>
        <end position="17"/>
    </location>
</feature>
<feature type="region of interest" description="Disordered" evidence="1">
    <location>
        <begin position="1"/>
        <end position="33"/>
    </location>
</feature>
<evidence type="ECO:0000256" key="1">
    <source>
        <dbReference type="SAM" id="MobiDB-lite"/>
    </source>
</evidence>
<reference evidence="4" key="1">
    <citation type="journal article" date="2018" name="Nat. Microbiol.">
        <title>Leveraging single-cell genomics to expand the fungal tree of life.</title>
        <authorList>
            <person name="Ahrendt S.R."/>
            <person name="Quandt C.A."/>
            <person name="Ciobanu D."/>
            <person name="Clum A."/>
            <person name="Salamov A."/>
            <person name="Andreopoulos B."/>
            <person name="Cheng J.F."/>
            <person name="Woyke T."/>
            <person name="Pelin A."/>
            <person name="Henrissat B."/>
            <person name="Reynolds N.K."/>
            <person name="Benny G.L."/>
            <person name="Smith M.E."/>
            <person name="James T.Y."/>
            <person name="Grigoriev I.V."/>
        </authorList>
    </citation>
    <scope>NUCLEOTIDE SEQUENCE [LARGE SCALE GENOMIC DNA]</scope>
    <source>
        <strain evidence="4">Baker2002</strain>
    </source>
</reference>
<dbReference type="PANTHER" id="PTHR31212">
    <property type="entry name" value="ALPHA-KETOGLUTARATE-DEPENDENT DIOXYGENASE ALKB HOMOLOG 3"/>
    <property type="match status" value="1"/>
</dbReference>
<dbReference type="InterPro" id="IPR037151">
    <property type="entry name" value="AlkB-like_sf"/>
</dbReference>
<accession>A0A4V1J315</accession>
<dbReference type="OrthoDB" id="545910at2759"/>
<dbReference type="GO" id="GO:0006307">
    <property type="term" value="P:DNA alkylation repair"/>
    <property type="evidence" value="ECO:0007669"/>
    <property type="project" value="InterPro"/>
</dbReference>
<sequence length="460" mass="52761">MTNQDTAEKHSAERDPETASEAPNRALQSASDRSLSVQTNDALFRDKLALLALYYPKFLKNALADLSKSRAGDVEAVRSLLSGFVPKKRVASTQASLGCFKAIKTDALHDLSQKNRLRNPQTARGNAGTRAHVTLNTPEGVEWHLAPYVWLHLNFLPSEVSEYLLSDLVDRKDTFKYNMFYLFGNRCQLSHLKLMFSRPDAAYTRLVYNGLDQAKPDPYPESMKLACSILETFVNEEVIPKDTRPRWNSFSPEYTWKTDFCLFNCYKQLHNYLAWHSDRLSHIGPLNYVASLSLGATRVFRLRNFHDKSGPTFHIPLPHNSVLLMRPGCHEVFQHCVESMSKPIALHKSVGSLRFGITARHYFSFFIQNLPKCKCGIGMVLQRSYRNFAPRGQYFWPCENLYQNKNCGSFYWCDFSNVSGHYIADKRVMSTWITPEDREKHEYVRSRAKKQQQDSVGAES</sequence>
<dbReference type="EMBL" id="ML004458">
    <property type="protein sequence ID" value="RKP30479.1"/>
    <property type="molecule type" value="Genomic_DNA"/>
</dbReference>
<evidence type="ECO:0000313" key="4">
    <source>
        <dbReference type="Proteomes" id="UP000268321"/>
    </source>
</evidence>
<organism evidence="3 4">
    <name type="scientific">Metschnikowia bicuspidata</name>
    <dbReference type="NCBI Taxonomy" id="27322"/>
    <lineage>
        <taxon>Eukaryota</taxon>
        <taxon>Fungi</taxon>
        <taxon>Dikarya</taxon>
        <taxon>Ascomycota</taxon>
        <taxon>Saccharomycotina</taxon>
        <taxon>Pichiomycetes</taxon>
        <taxon>Metschnikowiaceae</taxon>
        <taxon>Metschnikowia</taxon>
    </lineage>
</organism>
<name>A0A4V1J315_9ASCO</name>
<dbReference type="Pfam" id="PF13532">
    <property type="entry name" value="2OG-FeII_Oxy_2"/>
    <property type="match status" value="1"/>
</dbReference>
<dbReference type="InterPro" id="IPR027450">
    <property type="entry name" value="AlkB-like"/>
</dbReference>
<dbReference type="Proteomes" id="UP000268321">
    <property type="component" value="Unassembled WGS sequence"/>
</dbReference>
<feature type="domain" description="Fe2OG dioxygenase" evidence="2">
    <location>
        <begin position="257"/>
        <end position="363"/>
    </location>
</feature>
<dbReference type="Gene3D" id="2.60.120.590">
    <property type="entry name" value="Alpha-ketoglutarate-dependent dioxygenase AlkB-like"/>
    <property type="match status" value="1"/>
</dbReference>
<dbReference type="InterPro" id="IPR005123">
    <property type="entry name" value="Oxoglu/Fe-dep_dioxygenase_dom"/>
</dbReference>
<dbReference type="PANTHER" id="PTHR31212:SF4">
    <property type="entry name" value="ALPHA-KETOGLUTARATE-DEPENDENT DIOXYGENASE ALKB HOMOLOG 3"/>
    <property type="match status" value="1"/>
</dbReference>
<dbReference type="PROSITE" id="PS51471">
    <property type="entry name" value="FE2OG_OXY"/>
    <property type="match status" value="1"/>
</dbReference>
<evidence type="ECO:0000259" key="2">
    <source>
        <dbReference type="PROSITE" id="PS51471"/>
    </source>
</evidence>
<protein>
    <recommendedName>
        <fullName evidence="2">Fe2OG dioxygenase domain-containing protein</fullName>
    </recommendedName>
</protein>
<dbReference type="InterPro" id="IPR032854">
    <property type="entry name" value="ALKBH3"/>
</dbReference>
<dbReference type="AlphaFoldDB" id="A0A4V1J315"/>
<keyword evidence="4" id="KW-1185">Reference proteome</keyword>
<gene>
    <name evidence="3" type="ORF">METBISCDRAFT_16235</name>
</gene>
<proteinExistence type="predicted"/>
<dbReference type="GO" id="GO:0051213">
    <property type="term" value="F:dioxygenase activity"/>
    <property type="evidence" value="ECO:0007669"/>
    <property type="project" value="InterPro"/>
</dbReference>
<dbReference type="SUPFAM" id="SSF51197">
    <property type="entry name" value="Clavaminate synthase-like"/>
    <property type="match status" value="1"/>
</dbReference>